<feature type="non-terminal residue" evidence="1">
    <location>
        <position position="237"/>
    </location>
</feature>
<comment type="caution">
    <text evidence="1">The sequence shown here is derived from an EMBL/GenBank/DDBJ whole genome shotgun (WGS) entry which is preliminary data.</text>
</comment>
<evidence type="ECO:0000313" key="2">
    <source>
        <dbReference type="Proteomes" id="UP000228952"/>
    </source>
</evidence>
<name>A0A2M7W225_9BACT</name>
<organism evidence="1 2">
    <name type="scientific">Candidatus Dojkabacteria bacterium CG_4_10_14_0_2_um_filter_Dojkabacteria_WS6_41_15</name>
    <dbReference type="NCBI Taxonomy" id="2014249"/>
    <lineage>
        <taxon>Bacteria</taxon>
        <taxon>Candidatus Dojkabacteria</taxon>
    </lineage>
</organism>
<sequence length="237" mass="26553">MEEFLTELQQYIHQQLTLIFYRKVDGIVQQMADATYSLYLDRTTSDNGTTTLFFTNGMDNEGKSSISVVLPASTQASKITEEEWHMEYAVGEQSIVVKLLLPKVTRAVPSQIEVDKPNVKEVRDPAGNLLRLYLETPEEGASIAYLDNLKKIITQLFTAWQDFTVTTSGETAEDLSGTMTFSALEWVSLPGNIFFEVRATSPQGDKTLEIATTVMVDLENSRITYELDGQNFQIAKA</sequence>
<dbReference type="EMBL" id="PFQB01000055">
    <property type="protein sequence ID" value="PJA14304.1"/>
    <property type="molecule type" value="Genomic_DNA"/>
</dbReference>
<dbReference type="AlphaFoldDB" id="A0A2M7W225"/>
<gene>
    <name evidence="1" type="ORF">COX64_02305</name>
</gene>
<proteinExistence type="predicted"/>
<protein>
    <submittedName>
        <fullName evidence="1">Uncharacterized protein</fullName>
    </submittedName>
</protein>
<reference evidence="2" key="1">
    <citation type="submission" date="2017-09" db="EMBL/GenBank/DDBJ databases">
        <title>Depth-based differentiation of microbial function through sediment-hosted aquifers and enrichment of novel symbionts in the deep terrestrial subsurface.</title>
        <authorList>
            <person name="Probst A.J."/>
            <person name="Ladd B."/>
            <person name="Jarett J.K."/>
            <person name="Geller-Mcgrath D.E."/>
            <person name="Sieber C.M.K."/>
            <person name="Emerson J.B."/>
            <person name="Anantharaman K."/>
            <person name="Thomas B.C."/>
            <person name="Malmstrom R."/>
            <person name="Stieglmeier M."/>
            <person name="Klingl A."/>
            <person name="Woyke T."/>
            <person name="Ryan C.M."/>
            <person name="Banfield J.F."/>
        </authorList>
    </citation>
    <scope>NUCLEOTIDE SEQUENCE [LARGE SCALE GENOMIC DNA]</scope>
</reference>
<evidence type="ECO:0000313" key="1">
    <source>
        <dbReference type="EMBL" id="PJA14304.1"/>
    </source>
</evidence>
<dbReference type="Proteomes" id="UP000228952">
    <property type="component" value="Unassembled WGS sequence"/>
</dbReference>
<accession>A0A2M7W225</accession>